<keyword evidence="13" id="KW-1185">Reference proteome</keyword>
<feature type="domain" description="Pyridoxamine 5'-phosphate oxidase N-terminal" evidence="10">
    <location>
        <begin position="33"/>
        <end position="158"/>
    </location>
</feature>
<comment type="similarity">
    <text evidence="1 7">Belongs to the pyridoxamine 5'-phosphate oxidase family.</text>
</comment>
<comment type="cofactor">
    <cofactor evidence="7 9">
        <name>FMN</name>
        <dbReference type="ChEBI" id="CHEBI:58210"/>
    </cofactor>
    <text evidence="7 9">Binds 1 FMN per subunit.</text>
</comment>
<evidence type="ECO:0000256" key="9">
    <source>
        <dbReference type="PIRSR" id="PIRSR000190-2"/>
    </source>
</evidence>
<keyword evidence="4 7" id="KW-0288">FMN</keyword>
<evidence type="ECO:0000256" key="6">
    <source>
        <dbReference type="ARBA" id="ARBA00023096"/>
    </source>
</evidence>
<comment type="catalytic activity">
    <reaction evidence="7">
        <text>pyridoxine 5'-phosphate + O2 = pyridoxal 5'-phosphate + H2O2</text>
        <dbReference type="Rhea" id="RHEA:15149"/>
        <dbReference type="ChEBI" id="CHEBI:15379"/>
        <dbReference type="ChEBI" id="CHEBI:16240"/>
        <dbReference type="ChEBI" id="CHEBI:58589"/>
        <dbReference type="ChEBI" id="CHEBI:597326"/>
        <dbReference type="EC" id="1.4.3.5"/>
    </reaction>
</comment>
<feature type="binding site" evidence="8">
    <location>
        <begin position="7"/>
        <end position="10"/>
    </location>
    <ligand>
        <name>substrate</name>
    </ligand>
</feature>
<evidence type="ECO:0000313" key="12">
    <source>
        <dbReference type="EMBL" id="TWU36607.1"/>
    </source>
</evidence>
<feature type="binding site" evidence="7 8">
    <location>
        <position position="122"/>
    </location>
    <ligand>
        <name>substrate</name>
    </ligand>
</feature>
<dbReference type="OrthoDB" id="9780392at2"/>
<dbReference type="HAMAP" id="MF_01629">
    <property type="entry name" value="PdxH"/>
    <property type="match status" value="1"/>
</dbReference>
<feature type="binding site" evidence="7 9">
    <location>
        <position position="104"/>
    </location>
    <ligand>
        <name>FMN</name>
        <dbReference type="ChEBI" id="CHEBI:58210"/>
    </ligand>
</feature>
<dbReference type="RefSeq" id="WP_146602020.1">
    <property type="nucleotide sequence ID" value="NZ_SJPY01000008.1"/>
</dbReference>
<dbReference type="GO" id="GO:0004733">
    <property type="term" value="F:pyridoxamine phosphate oxidase activity"/>
    <property type="evidence" value="ECO:0007669"/>
    <property type="project" value="UniProtKB-UniRule"/>
</dbReference>
<evidence type="ECO:0000259" key="10">
    <source>
        <dbReference type="Pfam" id="PF01243"/>
    </source>
</evidence>
<dbReference type="Pfam" id="PF01243">
    <property type="entry name" value="PNPOx_N"/>
    <property type="match status" value="1"/>
</dbReference>
<accession>A0A5C6DLC2</accession>
<dbReference type="EC" id="1.4.3.5" evidence="7"/>
<dbReference type="NCBIfam" id="TIGR00558">
    <property type="entry name" value="pdxH"/>
    <property type="match status" value="1"/>
</dbReference>
<evidence type="ECO:0000256" key="5">
    <source>
        <dbReference type="ARBA" id="ARBA00023002"/>
    </source>
</evidence>
<evidence type="ECO:0000256" key="4">
    <source>
        <dbReference type="ARBA" id="ARBA00022643"/>
    </source>
</evidence>
<keyword evidence="3 7" id="KW-0285">Flavoprotein</keyword>
<feature type="binding site" evidence="7 9">
    <location>
        <begin position="60"/>
        <end position="65"/>
    </location>
    <ligand>
        <name>FMN</name>
        <dbReference type="ChEBI" id="CHEBI:58210"/>
    </ligand>
</feature>
<dbReference type="NCBIfam" id="NF004231">
    <property type="entry name" value="PRK05679.1"/>
    <property type="match status" value="1"/>
</dbReference>
<keyword evidence="6 7" id="KW-0664">Pyridoxine biosynthesis</keyword>
<comment type="function">
    <text evidence="7">Catalyzes the oxidation of either pyridoxine 5'-phosphate (PNP) or pyridoxamine 5'-phosphate (PMP) into pyridoxal 5'-phosphate (PLP).</text>
</comment>
<dbReference type="Gene3D" id="2.30.110.10">
    <property type="entry name" value="Electron Transport, Fmn-binding Protein, Chain A"/>
    <property type="match status" value="1"/>
</dbReference>
<evidence type="ECO:0000256" key="3">
    <source>
        <dbReference type="ARBA" id="ARBA00022630"/>
    </source>
</evidence>
<gene>
    <name evidence="7 12" type="primary">pdxH</name>
    <name evidence="12" type="ORF">Q31b_48880</name>
</gene>
<comment type="catalytic activity">
    <reaction evidence="7">
        <text>pyridoxamine 5'-phosphate + O2 + H2O = pyridoxal 5'-phosphate + H2O2 + NH4(+)</text>
        <dbReference type="Rhea" id="RHEA:15817"/>
        <dbReference type="ChEBI" id="CHEBI:15377"/>
        <dbReference type="ChEBI" id="CHEBI:15379"/>
        <dbReference type="ChEBI" id="CHEBI:16240"/>
        <dbReference type="ChEBI" id="CHEBI:28938"/>
        <dbReference type="ChEBI" id="CHEBI:58451"/>
        <dbReference type="ChEBI" id="CHEBI:597326"/>
        <dbReference type="EC" id="1.4.3.5"/>
    </reaction>
</comment>
<dbReference type="InterPro" id="IPR000659">
    <property type="entry name" value="Pyridox_Oxase"/>
</dbReference>
<reference evidence="12 13" key="1">
    <citation type="submission" date="2019-02" db="EMBL/GenBank/DDBJ databases">
        <title>Deep-cultivation of Planctomycetes and their phenomic and genomic characterization uncovers novel biology.</title>
        <authorList>
            <person name="Wiegand S."/>
            <person name="Jogler M."/>
            <person name="Boedeker C."/>
            <person name="Pinto D."/>
            <person name="Vollmers J."/>
            <person name="Rivas-Marin E."/>
            <person name="Kohn T."/>
            <person name="Peeters S.H."/>
            <person name="Heuer A."/>
            <person name="Rast P."/>
            <person name="Oberbeckmann S."/>
            <person name="Bunk B."/>
            <person name="Jeske O."/>
            <person name="Meyerdierks A."/>
            <person name="Storesund J.E."/>
            <person name="Kallscheuer N."/>
            <person name="Luecker S."/>
            <person name="Lage O.M."/>
            <person name="Pohl T."/>
            <person name="Merkel B.J."/>
            <person name="Hornburger P."/>
            <person name="Mueller R.-W."/>
            <person name="Bruemmer F."/>
            <person name="Labrenz M."/>
            <person name="Spormann A.M."/>
            <person name="Op Den Camp H."/>
            <person name="Overmann J."/>
            <person name="Amann R."/>
            <person name="Jetten M.S.M."/>
            <person name="Mascher T."/>
            <person name="Medema M.H."/>
            <person name="Devos D.P."/>
            <person name="Kaster A.-K."/>
            <person name="Ovreas L."/>
            <person name="Rohde M."/>
            <person name="Galperin M.Y."/>
            <person name="Jogler C."/>
        </authorList>
    </citation>
    <scope>NUCLEOTIDE SEQUENCE [LARGE SCALE GENOMIC DNA]</scope>
    <source>
        <strain evidence="12 13">Q31b</strain>
    </source>
</reference>
<evidence type="ECO:0000313" key="13">
    <source>
        <dbReference type="Proteomes" id="UP000315471"/>
    </source>
</evidence>
<dbReference type="InterPro" id="IPR019576">
    <property type="entry name" value="Pyridoxamine_oxidase_dimer_C"/>
</dbReference>
<dbReference type="PROSITE" id="PS01064">
    <property type="entry name" value="PYRIDOX_OXIDASE"/>
    <property type="match status" value="1"/>
</dbReference>
<comment type="pathway">
    <text evidence="7">Cofactor metabolism; pyridoxal 5'-phosphate salvage; pyridoxal 5'-phosphate from pyridoxine 5'-phosphate: step 1/1.</text>
</comment>
<dbReference type="SUPFAM" id="SSF50475">
    <property type="entry name" value="FMN-binding split barrel"/>
    <property type="match status" value="1"/>
</dbReference>
<keyword evidence="5 7" id="KW-0560">Oxidoreductase</keyword>
<dbReference type="AlphaFoldDB" id="A0A5C6DLC2"/>
<dbReference type="PANTHER" id="PTHR10851">
    <property type="entry name" value="PYRIDOXINE-5-PHOSPHATE OXIDASE"/>
    <property type="match status" value="1"/>
</dbReference>
<feature type="binding site" evidence="7 8">
    <location>
        <position position="65"/>
    </location>
    <ligand>
        <name>substrate</name>
    </ligand>
</feature>
<dbReference type="InterPro" id="IPR019740">
    <property type="entry name" value="Pyridox_Oxase_CS"/>
</dbReference>
<feature type="binding site" evidence="7 8">
    <location>
        <position position="130"/>
    </location>
    <ligand>
        <name>substrate</name>
    </ligand>
</feature>
<feature type="binding site" evidence="7 9">
    <location>
        <begin position="75"/>
        <end position="76"/>
    </location>
    <ligand>
        <name>FMN</name>
        <dbReference type="ChEBI" id="CHEBI:58210"/>
    </ligand>
</feature>
<dbReference type="PIRSF" id="PIRSF000190">
    <property type="entry name" value="Pyd_amn-ph_oxd"/>
    <property type="match status" value="1"/>
</dbReference>
<sequence length="215" mass="24960">MDLAALREEYSREILDMDSADADPLKQFERWFEQAMQADLLEPNAMAMVTVDGDHRPAARTVLLKMFDANGFVFYTNYTSRKARHIEGNPHVTLLFQWLPLQRQVEINGIASKVSTAESMKYFMVRPRGSQLGAWISQQSSVISNRKLLELKLQELKTKFAGGEIPLPDFWGGYRIKPHRMEFWQGGPNRLHDRIEYQKNDSDSANDWRRQRLSP</sequence>
<dbReference type="GO" id="GO:0008615">
    <property type="term" value="P:pyridoxine biosynthetic process"/>
    <property type="evidence" value="ECO:0007669"/>
    <property type="project" value="UniProtKB-UniRule"/>
</dbReference>
<dbReference type="FunFam" id="2.30.110.10:FF:000020">
    <property type="entry name" value="PNPO isoform 11"/>
    <property type="match status" value="1"/>
</dbReference>
<dbReference type="EMBL" id="SJPY01000008">
    <property type="protein sequence ID" value="TWU36607.1"/>
    <property type="molecule type" value="Genomic_DNA"/>
</dbReference>
<dbReference type="InterPro" id="IPR011576">
    <property type="entry name" value="Pyridox_Oxase_N"/>
</dbReference>
<feature type="binding site" evidence="7 8">
    <location>
        <position position="126"/>
    </location>
    <ligand>
        <name>substrate</name>
    </ligand>
</feature>
<feature type="binding site" evidence="7 9">
    <location>
        <position position="82"/>
    </location>
    <ligand>
        <name>FMN</name>
        <dbReference type="ChEBI" id="CHEBI:58210"/>
    </ligand>
</feature>
<comment type="pathway">
    <text evidence="7">Cofactor metabolism; pyridoxal 5'-phosphate salvage; pyridoxal 5'-phosphate from pyridoxamine 5'-phosphate: step 1/1.</text>
</comment>
<proteinExistence type="inferred from homology"/>
<comment type="caution">
    <text evidence="12">The sequence shown here is derived from an EMBL/GenBank/DDBJ whole genome shotgun (WGS) entry which is preliminary data.</text>
</comment>
<feature type="binding site" evidence="7 9">
    <location>
        <position position="194"/>
    </location>
    <ligand>
        <name>FMN</name>
        <dbReference type="ChEBI" id="CHEBI:58210"/>
    </ligand>
</feature>
<dbReference type="UniPathway" id="UPA01068">
    <property type="reaction ID" value="UER00304"/>
</dbReference>
<dbReference type="PANTHER" id="PTHR10851:SF0">
    <property type="entry name" value="PYRIDOXINE-5'-PHOSPHATE OXIDASE"/>
    <property type="match status" value="1"/>
</dbReference>
<comment type="subunit">
    <text evidence="2 7">Homodimer.</text>
</comment>
<feature type="domain" description="Pyridoxine 5'-phosphate oxidase dimerisation C-terminal" evidence="11">
    <location>
        <begin position="171"/>
        <end position="215"/>
    </location>
</feature>
<feature type="binding site" evidence="7 8">
    <location>
        <begin position="190"/>
        <end position="192"/>
    </location>
    <ligand>
        <name>substrate</name>
    </ligand>
</feature>
<feature type="binding site" evidence="7 9">
    <location>
        <position position="184"/>
    </location>
    <ligand>
        <name>FMN</name>
        <dbReference type="ChEBI" id="CHEBI:58210"/>
    </ligand>
</feature>
<dbReference type="Proteomes" id="UP000315471">
    <property type="component" value="Unassembled WGS sequence"/>
</dbReference>
<name>A0A5C6DLC2_9BACT</name>
<evidence type="ECO:0000256" key="2">
    <source>
        <dbReference type="ARBA" id="ARBA00011738"/>
    </source>
</evidence>
<dbReference type="GO" id="GO:0010181">
    <property type="term" value="F:FMN binding"/>
    <property type="evidence" value="ECO:0007669"/>
    <property type="project" value="UniProtKB-UniRule"/>
</dbReference>
<dbReference type="Pfam" id="PF10590">
    <property type="entry name" value="PNP_phzG_C"/>
    <property type="match status" value="1"/>
</dbReference>
<evidence type="ECO:0000259" key="11">
    <source>
        <dbReference type="Pfam" id="PF10590"/>
    </source>
</evidence>
<evidence type="ECO:0000256" key="7">
    <source>
        <dbReference type="HAMAP-Rule" id="MF_01629"/>
    </source>
</evidence>
<evidence type="ECO:0000256" key="8">
    <source>
        <dbReference type="PIRSR" id="PIRSR000190-1"/>
    </source>
</evidence>
<feature type="binding site" evidence="7 9">
    <location>
        <position position="81"/>
    </location>
    <ligand>
        <name>FMN</name>
        <dbReference type="ChEBI" id="CHEBI:58210"/>
    </ligand>
</feature>
<dbReference type="InterPro" id="IPR012349">
    <property type="entry name" value="Split_barrel_FMN-bd"/>
</dbReference>
<evidence type="ECO:0000256" key="1">
    <source>
        <dbReference type="ARBA" id="ARBA00007301"/>
    </source>
</evidence>
<organism evidence="12 13">
    <name type="scientific">Novipirellula aureliae</name>
    <dbReference type="NCBI Taxonomy" id="2527966"/>
    <lineage>
        <taxon>Bacteria</taxon>
        <taxon>Pseudomonadati</taxon>
        <taxon>Planctomycetota</taxon>
        <taxon>Planctomycetia</taxon>
        <taxon>Pirellulales</taxon>
        <taxon>Pirellulaceae</taxon>
        <taxon>Novipirellula</taxon>
    </lineage>
</organism>
<protein>
    <recommendedName>
        <fullName evidence="7">Pyridoxine/pyridoxamine 5'-phosphate oxidase</fullName>
        <ecNumber evidence="7">1.4.3.5</ecNumber>
    </recommendedName>
    <alternativeName>
        <fullName evidence="7">PNP/PMP oxidase</fullName>
        <shortName evidence="7">PNPOx</shortName>
    </alternativeName>
    <alternativeName>
        <fullName evidence="7">Pyridoxal 5'-phosphate synthase</fullName>
    </alternativeName>
</protein>
<feature type="binding site" evidence="7 9">
    <location>
        <begin position="139"/>
        <end position="140"/>
    </location>
    <ligand>
        <name>FMN</name>
        <dbReference type="ChEBI" id="CHEBI:58210"/>
    </ligand>
</feature>